<comment type="caution">
    <text evidence="1">The sequence shown here is derived from an EMBL/GenBank/DDBJ whole genome shotgun (WGS) entry which is preliminary data.</text>
</comment>
<protein>
    <submittedName>
        <fullName evidence="1">Uncharacterized protein</fullName>
    </submittedName>
</protein>
<accession>A0ACB8EI57</accession>
<dbReference type="Proteomes" id="UP000827872">
    <property type="component" value="Linkage Group LG03"/>
</dbReference>
<keyword evidence="2" id="KW-1185">Reference proteome</keyword>
<proteinExistence type="predicted"/>
<evidence type="ECO:0000313" key="1">
    <source>
        <dbReference type="EMBL" id="KAH7992027.1"/>
    </source>
</evidence>
<name>A0ACB8EI57_9SAUR</name>
<reference evidence="1" key="1">
    <citation type="submission" date="2021-08" db="EMBL/GenBank/DDBJ databases">
        <title>The first chromosome-level gecko genome reveals the dynamic sex chromosomes of Neotropical dwarf geckos (Sphaerodactylidae: Sphaerodactylus).</title>
        <authorList>
            <person name="Pinto B.J."/>
            <person name="Keating S.E."/>
            <person name="Gamble T."/>
        </authorList>
    </citation>
    <scope>NUCLEOTIDE SEQUENCE</scope>
    <source>
        <strain evidence="1">TG3544</strain>
    </source>
</reference>
<dbReference type="EMBL" id="CM037616">
    <property type="protein sequence ID" value="KAH7992027.1"/>
    <property type="molecule type" value="Genomic_DNA"/>
</dbReference>
<gene>
    <name evidence="1" type="ORF">K3G42_018271</name>
</gene>
<sequence>MFWGKDIIALMRVANNLNLWDVMDLEFVVRSGELFSQEFPTKNKTDVPVAHPGNPPSEVDLDEIHIPGSQLQGEASSVADKKLVGQLDPSVRITYARTRKKHVAIIGDLAKHMEQQTQGASGSQEEAC</sequence>
<organism evidence="1 2">
    <name type="scientific">Sphaerodactylus townsendi</name>
    <dbReference type="NCBI Taxonomy" id="933632"/>
    <lineage>
        <taxon>Eukaryota</taxon>
        <taxon>Metazoa</taxon>
        <taxon>Chordata</taxon>
        <taxon>Craniata</taxon>
        <taxon>Vertebrata</taxon>
        <taxon>Euteleostomi</taxon>
        <taxon>Lepidosauria</taxon>
        <taxon>Squamata</taxon>
        <taxon>Bifurcata</taxon>
        <taxon>Gekkota</taxon>
        <taxon>Sphaerodactylidae</taxon>
        <taxon>Sphaerodactylus</taxon>
    </lineage>
</organism>
<evidence type="ECO:0000313" key="2">
    <source>
        <dbReference type="Proteomes" id="UP000827872"/>
    </source>
</evidence>